<dbReference type="Pfam" id="PF06114">
    <property type="entry name" value="Peptidase_M78"/>
    <property type="match status" value="1"/>
</dbReference>
<feature type="domain" description="IrrE N-terminal-like" evidence="1">
    <location>
        <begin position="35"/>
        <end position="149"/>
    </location>
</feature>
<dbReference type="InterPro" id="IPR010359">
    <property type="entry name" value="IrrE_HExxH"/>
</dbReference>
<dbReference type="EMBL" id="BMKR01000008">
    <property type="protein sequence ID" value="GGF77535.1"/>
    <property type="molecule type" value="Genomic_DNA"/>
</dbReference>
<dbReference type="Proteomes" id="UP000637643">
    <property type="component" value="Unassembled WGS sequence"/>
</dbReference>
<dbReference type="Gene3D" id="1.10.10.2910">
    <property type="match status" value="1"/>
</dbReference>
<dbReference type="RefSeq" id="WP_189024961.1">
    <property type="nucleotide sequence ID" value="NZ_BMKR01000008.1"/>
</dbReference>
<sequence>MIMNYKTPPLEQKINELYKMHKIIKPTHLSVESLAEKFNVWVHYHNKKSKGIEVSPGVYTIFLDNRLAEDQQRLEFLHELCHMLRHAGNQTIMPELFTKAQETEADRFVFYAAIPFFMLEKLSLSSVKSEAIGYISREFNVPLNFAKKRYEQIEDRIRQGEFLSAIESATATREIIRDSSESYTANRTNIFIRAYYNWDGDYSRPDTLIIEQPEGFDWDNQLEIDVDGNYESCDMPSYISHDSATILSGDLSIPPDRKGFVTINLSRVAWRHGKLSTRLYLSMEAIDDALNF</sequence>
<dbReference type="AlphaFoldDB" id="A0A917C9K1"/>
<comment type="caution">
    <text evidence="2">The sequence shown here is derived from an EMBL/GenBank/DDBJ whole genome shotgun (WGS) entry which is preliminary data.</text>
</comment>
<gene>
    <name evidence="2" type="ORF">GCM10010912_23240</name>
</gene>
<evidence type="ECO:0000259" key="1">
    <source>
        <dbReference type="Pfam" id="PF06114"/>
    </source>
</evidence>
<reference evidence="2" key="2">
    <citation type="submission" date="2020-09" db="EMBL/GenBank/DDBJ databases">
        <authorList>
            <person name="Sun Q."/>
            <person name="Zhou Y."/>
        </authorList>
    </citation>
    <scope>NUCLEOTIDE SEQUENCE</scope>
    <source>
        <strain evidence="2">CGMCC 1.16134</strain>
    </source>
</reference>
<reference evidence="2" key="1">
    <citation type="journal article" date="2014" name="Int. J. Syst. Evol. Microbiol.">
        <title>Complete genome sequence of Corynebacterium casei LMG S-19264T (=DSM 44701T), isolated from a smear-ripened cheese.</title>
        <authorList>
            <consortium name="US DOE Joint Genome Institute (JGI-PGF)"/>
            <person name="Walter F."/>
            <person name="Albersmeier A."/>
            <person name="Kalinowski J."/>
            <person name="Ruckert C."/>
        </authorList>
    </citation>
    <scope>NUCLEOTIDE SEQUENCE</scope>
    <source>
        <strain evidence="2">CGMCC 1.16134</strain>
    </source>
</reference>
<accession>A0A917C9K1</accession>
<organism evidence="2 3">
    <name type="scientific">Paenibacillus albidus</name>
    <dbReference type="NCBI Taxonomy" id="2041023"/>
    <lineage>
        <taxon>Bacteria</taxon>
        <taxon>Bacillati</taxon>
        <taxon>Bacillota</taxon>
        <taxon>Bacilli</taxon>
        <taxon>Bacillales</taxon>
        <taxon>Paenibacillaceae</taxon>
        <taxon>Paenibacillus</taxon>
    </lineage>
</organism>
<keyword evidence="3" id="KW-1185">Reference proteome</keyword>
<evidence type="ECO:0000313" key="3">
    <source>
        <dbReference type="Proteomes" id="UP000637643"/>
    </source>
</evidence>
<proteinExistence type="predicted"/>
<name>A0A917C9K1_9BACL</name>
<evidence type="ECO:0000313" key="2">
    <source>
        <dbReference type="EMBL" id="GGF77535.1"/>
    </source>
</evidence>
<protein>
    <recommendedName>
        <fullName evidence="1">IrrE N-terminal-like domain-containing protein</fullName>
    </recommendedName>
</protein>